<dbReference type="EMBL" id="JBHLWQ010000109">
    <property type="protein sequence ID" value="MFC0200965.1"/>
    <property type="molecule type" value="Genomic_DNA"/>
</dbReference>
<dbReference type="Proteomes" id="UP001589795">
    <property type="component" value="Unassembled WGS sequence"/>
</dbReference>
<proteinExistence type="predicted"/>
<accession>A0ABV6CJP6</accession>
<sequence>MAACFPALAVAAARRRRRLVSVCTGRRRR</sequence>
<gene>
    <name evidence="1" type="ORF">ACFFIZ_11765</name>
</gene>
<name>A0ABV6CJP6_9RHOB</name>
<evidence type="ECO:0000313" key="2">
    <source>
        <dbReference type="Proteomes" id="UP001589795"/>
    </source>
</evidence>
<evidence type="ECO:0000313" key="1">
    <source>
        <dbReference type="EMBL" id="MFC0200965.1"/>
    </source>
</evidence>
<organism evidence="1 2">
    <name type="scientific">Paracoccus rhizosphaerae</name>
    <dbReference type="NCBI Taxonomy" id="1133347"/>
    <lineage>
        <taxon>Bacteria</taxon>
        <taxon>Pseudomonadati</taxon>
        <taxon>Pseudomonadota</taxon>
        <taxon>Alphaproteobacteria</taxon>
        <taxon>Rhodobacterales</taxon>
        <taxon>Paracoccaceae</taxon>
        <taxon>Paracoccus</taxon>
    </lineage>
</organism>
<comment type="caution">
    <text evidence="1">The sequence shown here is derived from an EMBL/GenBank/DDBJ whole genome shotgun (WGS) entry which is preliminary data.</text>
</comment>
<dbReference type="RefSeq" id="WP_378926727.1">
    <property type="nucleotide sequence ID" value="NZ_JBHLWQ010000109.1"/>
</dbReference>
<reference evidence="1 2" key="1">
    <citation type="submission" date="2024-09" db="EMBL/GenBank/DDBJ databases">
        <authorList>
            <person name="Sun Q."/>
            <person name="Mori K."/>
        </authorList>
    </citation>
    <scope>NUCLEOTIDE SEQUENCE [LARGE SCALE GENOMIC DNA]</scope>
    <source>
        <strain evidence="1 2">CCM 7904</strain>
    </source>
</reference>
<keyword evidence="2" id="KW-1185">Reference proteome</keyword>
<protein>
    <submittedName>
        <fullName evidence="1">Uncharacterized protein</fullName>
    </submittedName>
</protein>